<dbReference type="EMBL" id="JARBHB010000001">
    <property type="protein sequence ID" value="KAJ8894911.1"/>
    <property type="molecule type" value="Genomic_DNA"/>
</dbReference>
<comment type="caution">
    <text evidence="2">The sequence shown here is derived from an EMBL/GenBank/DDBJ whole genome shotgun (WGS) entry which is preliminary data.</text>
</comment>
<reference evidence="2 3" key="1">
    <citation type="submission" date="2023-02" db="EMBL/GenBank/DDBJ databases">
        <title>LHISI_Scaffold_Assembly.</title>
        <authorList>
            <person name="Stuart O.P."/>
            <person name="Cleave R."/>
            <person name="Magrath M.J.L."/>
            <person name="Mikheyev A.S."/>
        </authorList>
    </citation>
    <scope>NUCLEOTIDE SEQUENCE [LARGE SCALE GENOMIC DNA]</scope>
    <source>
        <strain evidence="2">Daus_M_001</strain>
        <tissue evidence="2">Leg muscle</tissue>
    </source>
</reference>
<sequence length="204" mass="22777">MTRMLDSADMCTLEPQMFVHWLLPHRVASVTSHLAVWHWLVVSLLVCYGLRVVQDVSSDMFWASGSQMKTCEGTWTECVRAALFLGEPSCSPSSERVQCSSVCVAEVRWATRYSRESKVQRGGRGRLGSRQHRAPGLRRSRACSEKMQPARSPLTGCSRRFFLIVWGRAAVTQWLACSPPTQGEPGSIPGPGHTLGNRVGRCRW</sequence>
<name>A0ABQ9IE21_9NEOP</name>
<accession>A0ABQ9IE21</accession>
<keyword evidence="3" id="KW-1185">Reference proteome</keyword>
<evidence type="ECO:0000313" key="2">
    <source>
        <dbReference type="EMBL" id="KAJ8894911.1"/>
    </source>
</evidence>
<evidence type="ECO:0000313" key="3">
    <source>
        <dbReference type="Proteomes" id="UP001159363"/>
    </source>
</evidence>
<dbReference type="Proteomes" id="UP001159363">
    <property type="component" value="Chromosome 1"/>
</dbReference>
<proteinExistence type="predicted"/>
<feature type="region of interest" description="Disordered" evidence="1">
    <location>
        <begin position="120"/>
        <end position="142"/>
    </location>
</feature>
<protein>
    <submittedName>
        <fullName evidence="2">Uncharacterized protein</fullName>
    </submittedName>
</protein>
<feature type="compositionally biased region" description="Basic residues" evidence="1">
    <location>
        <begin position="121"/>
        <end position="141"/>
    </location>
</feature>
<evidence type="ECO:0000256" key="1">
    <source>
        <dbReference type="SAM" id="MobiDB-lite"/>
    </source>
</evidence>
<organism evidence="2 3">
    <name type="scientific">Dryococelus australis</name>
    <dbReference type="NCBI Taxonomy" id="614101"/>
    <lineage>
        <taxon>Eukaryota</taxon>
        <taxon>Metazoa</taxon>
        <taxon>Ecdysozoa</taxon>
        <taxon>Arthropoda</taxon>
        <taxon>Hexapoda</taxon>
        <taxon>Insecta</taxon>
        <taxon>Pterygota</taxon>
        <taxon>Neoptera</taxon>
        <taxon>Polyneoptera</taxon>
        <taxon>Phasmatodea</taxon>
        <taxon>Verophasmatodea</taxon>
        <taxon>Anareolatae</taxon>
        <taxon>Phasmatidae</taxon>
        <taxon>Eurycanthinae</taxon>
        <taxon>Dryococelus</taxon>
    </lineage>
</organism>
<gene>
    <name evidence="2" type="ORF">PR048_000218</name>
</gene>